<feature type="domain" description="Integrase catalytic" evidence="8">
    <location>
        <begin position="943"/>
        <end position="1117"/>
    </location>
</feature>
<keyword evidence="2" id="KW-0677">Repeat</keyword>
<evidence type="ECO:0000256" key="5">
    <source>
        <dbReference type="ARBA" id="ARBA00023216"/>
    </source>
</evidence>
<dbReference type="FunFam" id="1.10.220.10:FF:000001">
    <property type="entry name" value="Annexin"/>
    <property type="match status" value="1"/>
</dbReference>
<dbReference type="PROSITE" id="PS51897">
    <property type="entry name" value="ANNEXIN_2"/>
    <property type="match status" value="4"/>
</dbReference>
<proteinExistence type="inferred from homology"/>
<dbReference type="Pfam" id="PF02861">
    <property type="entry name" value="Clp_N"/>
    <property type="match status" value="1"/>
</dbReference>
<dbReference type="Pfam" id="PF14223">
    <property type="entry name" value="Retrotran_gag_2"/>
    <property type="match status" value="1"/>
</dbReference>
<evidence type="ECO:0000256" key="7">
    <source>
        <dbReference type="SAM" id="MobiDB-lite"/>
    </source>
</evidence>
<dbReference type="Pfam" id="PF00191">
    <property type="entry name" value="Annexin"/>
    <property type="match status" value="4"/>
</dbReference>
<dbReference type="GO" id="GO:0005509">
    <property type="term" value="F:calcium ion binding"/>
    <property type="evidence" value="ECO:0007669"/>
    <property type="project" value="InterPro"/>
</dbReference>
<comment type="caution">
    <text evidence="9">The sequence shown here is derived from an EMBL/GenBank/DDBJ whole genome shotgun (WGS) entry which is preliminary data.</text>
</comment>
<dbReference type="InterPro" id="IPR018502">
    <property type="entry name" value="Annexin_repeat"/>
</dbReference>
<dbReference type="GO" id="GO:0009414">
    <property type="term" value="P:response to water deprivation"/>
    <property type="evidence" value="ECO:0007669"/>
    <property type="project" value="TreeGrafter"/>
</dbReference>
<protein>
    <submittedName>
        <fullName evidence="9">Annexin 5 isoform 2</fullName>
    </submittedName>
</protein>
<dbReference type="PANTHER" id="PTHR10502">
    <property type="entry name" value="ANNEXIN"/>
    <property type="match status" value="1"/>
</dbReference>
<dbReference type="InterPro" id="IPR013103">
    <property type="entry name" value="RVT_2"/>
</dbReference>
<dbReference type="SUPFAM" id="SSF81923">
    <property type="entry name" value="Double Clp-N motif"/>
    <property type="match status" value="1"/>
</dbReference>
<reference evidence="9" key="1">
    <citation type="submission" date="2019-09" db="EMBL/GenBank/DDBJ databases">
        <title>Draft genome information of white flower Hibiscus syriacus.</title>
        <authorList>
            <person name="Kim Y.-M."/>
        </authorList>
    </citation>
    <scope>NUCLEOTIDE SEQUENCE [LARGE SCALE GENOMIC DNA]</scope>
    <source>
        <strain evidence="9">YM2019G1</strain>
    </source>
</reference>
<evidence type="ECO:0000256" key="6">
    <source>
        <dbReference type="ARBA" id="ARBA00023302"/>
    </source>
</evidence>
<comment type="similarity">
    <text evidence="1">Belongs to the annexin family.</text>
</comment>
<dbReference type="PANTHER" id="PTHR10502:SF102">
    <property type="entry name" value="ANNEXIN B11"/>
    <property type="match status" value="1"/>
</dbReference>
<evidence type="ECO:0000256" key="2">
    <source>
        <dbReference type="ARBA" id="ARBA00022737"/>
    </source>
</evidence>
<dbReference type="InterPro" id="IPR036628">
    <property type="entry name" value="Clp_N_dom_sf"/>
</dbReference>
<evidence type="ECO:0000256" key="4">
    <source>
        <dbReference type="ARBA" id="ARBA00022837"/>
    </source>
</evidence>
<dbReference type="InterPro" id="IPR054722">
    <property type="entry name" value="PolX-like_BBD"/>
</dbReference>
<dbReference type="GO" id="GO:0015074">
    <property type="term" value="P:DNA integration"/>
    <property type="evidence" value="ECO:0007669"/>
    <property type="project" value="InterPro"/>
</dbReference>
<sequence>MLESKMASQQRNVKHILQILTGKKCEQKHDDSQVFDKLPTSKVKNIGDQTDQSYEGLYFQYDETVSIGYFNAIETINNHVEDDTCPTFGKRLVQLEEVIYDENRSNDGTMSVDIKLQTRFVGDQKAEGVDARVEVEKIIGKSGGFVAVEILFTPPAKCILELSLEEARQLDHNYIGSEHILLGLLHKGEGVAARVLENPVDVEEQEQTNSENAQVSTTNLLKNDEMKIPEELGKNIVTYYDTEQQIKLYPQAIQTFKRKVVTFDPSKCSKLSMDEMRELVYELSKRTSGASKIRQSWICKEILQVLCNIRNTGVISTYEEESRAFFSLLLPPLHREAWYKVNSTHKAIPERLASKIDQGKDKRLELASEARNSTWSLWTSFYGHYGAILRALRCNSTGHFGAFIRAVVSRRVRSDAEQDRSVFLTKRSDQKYLINFKFPGIFLKSQGLKSQCDTSDSYSGRIRVGAEKNSGVQEGVTDTKWNLYSTGGQRTTKRKRKAIWISVGSDLRRDLDDIGATCIEVHASNKFPYSKLDSRSVGINHGFKEPSDLSLESKASNQTGTKWVLTLVRALLGKIKSEYSLTVSSSSSSTTLWITNDHLVSTSWSTTAAALLRGNIATGTLTTADEDEDPFLGRLSYLSSFPTFSPELIAEACLIPQNGKNSNKTTTFNSNKRVRKARKDKSVFMRPLALEIHPCNWILQILIILRDMTNGMAPFQVPTLNNNNYDNWSIKMKALLGSQDVWDIIEKGYKELTNDDNFATLTPDQKTTLKDSRKRDKKALYLIYQALDDDGFEKISSASSSKEAWEKLQTSYKGSEQMKNVRLQTLRGEFESLHMKASESILDYFSRVVDVSNQLKRNGEKLDVRIIEKIFHSLDPKFEHIVVMIEETKDLEEMTIEQLHGSLQAYEEKYKKKHEFTEQLLKLQLKDIHESQRNDRNQRGQGRGHGRANSWYLDSGASNHMCGRKDMFMELDESVSGNVSFGDDSTIAVKGRGLELLSKKDMVKGLPRINHPDQLCEGSGNDSRKAFQRSRRQEPINHLSSSIPMCVDRSSQALSQNGVTERKNKIILDMARSMLKSMKLPKEFWVKAVAYAVYLTNRSPTRSVWGKTPQEAWSERKPDISHLRIFESIAHVHVPDERRTKLDEKRESFIFIGYDANSKGYKLYNPDNKKIVISRDVVFNEEGKWYFNSHATDFNFFPQFEEDEGTTRDAMDEEIKAIEKNDTWELTSLPKRHKVIGVKWVYKTKQNAKGEIERHKVRLVAKGYSQKVGIDYDEVFALVARLKTIRLIISLAVQNKWKIQKMDVKSAFLNGVLEEEVYIQQPLGYKVKGHEDKATKGWNFHFTGKLCKGLVESLRYLTCSRPDILHTVGLVSRYMESPTTTHFKAVKRILPYLKGTIDFGLFYSVSNDYKLVGYSDSDWGGDIDNRRSTTGFVFFMGDTAFTWISKKQPIVTLSTFEVEYVFATSCVCHAIWLRNLLKEIGLIQEESTKVCVDNKSAIALAKNPIFHDQSKNIDIRYHYIRECVARNDVEVEYMKSQDQVADIFTKPLASENFIRLRNLLGIIRSRLGCDAKAVISIVAHRDATQRSLIQHEYKQLYSEDLLKRLANELHGRLETAVLMWMHDPVGRDALVIRKGLLPAVIDLCAATEVICSRTPSQIQLIKETYQYKFRVSLEQDIGKRTSGHHKKLLLAYVTTPRYEGFEVDMEMAKKDTKDLHEAGEKIWAADDKTFIRIFSERSRAQLAATCTAYQEMYGGPLEKVLKHKTSGKVQHGLLTILKCCINPAEYFAKVLRRAMKHNNDLTLMRVIVTRTEYDMQYIKAEYLKKYKKTLDGVVHSATSGYYRTFLLALLGPKC</sequence>
<evidence type="ECO:0000256" key="3">
    <source>
        <dbReference type="ARBA" id="ARBA00022750"/>
    </source>
</evidence>
<keyword evidence="6" id="KW-0111">Calcium/phospholipid-binding</keyword>
<dbReference type="InterPro" id="IPR004176">
    <property type="entry name" value="Clp_R_N"/>
</dbReference>
<name>A0A6A3BK46_HIBSY</name>
<dbReference type="Pfam" id="PF07727">
    <property type="entry name" value="RVT_2"/>
    <property type="match status" value="1"/>
</dbReference>
<dbReference type="SUPFAM" id="SSF56672">
    <property type="entry name" value="DNA/RNA polymerases"/>
    <property type="match status" value="1"/>
</dbReference>
<dbReference type="PRINTS" id="PR00196">
    <property type="entry name" value="ANNEXIN"/>
</dbReference>
<keyword evidence="5" id="KW-0041">Annexin</keyword>
<evidence type="ECO:0000259" key="8">
    <source>
        <dbReference type="PROSITE" id="PS50994"/>
    </source>
</evidence>
<dbReference type="InterPro" id="IPR001584">
    <property type="entry name" value="Integrase_cat-core"/>
</dbReference>
<keyword evidence="4" id="KW-0106">Calcium</keyword>
<dbReference type="Pfam" id="PF22936">
    <property type="entry name" value="Pol_BBD"/>
    <property type="match status" value="1"/>
</dbReference>
<dbReference type="EMBL" id="VEPZ02000825">
    <property type="protein sequence ID" value="KAE8717356.1"/>
    <property type="molecule type" value="Genomic_DNA"/>
</dbReference>
<dbReference type="GO" id="GO:0004190">
    <property type="term" value="F:aspartic-type endopeptidase activity"/>
    <property type="evidence" value="ECO:0007669"/>
    <property type="project" value="UniProtKB-KW"/>
</dbReference>
<dbReference type="GO" id="GO:0001786">
    <property type="term" value="F:phosphatidylserine binding"/>
    <property type="evidence" value="ECO:0007669"/>
    <property type="project" value="TreeGrafter"/>
</dbReference>
<dbReference type="GO" id="GO:0005544">
    <property type="term" value="F:calcium-dependent phospholipid binding"/>
    <property type="evidence" value="ECO:0007669"/>
    <property type="project" value="UniProtKB-KW"/>
</dbReference>
<dbReference type="Gene3D" id="1.10.220.10">
    <property type="entry name" value="Annexin"/>
    <property type="match status" value="4"/>
</dbReference>
<dbReference type="Gene3D" id="1.10.1780.10">
    <property type="entry name" value="Clp, N-terminal domain"/>
    <property type="match status" value="1"/>
</dbReference>
<dbReference type="SUPFAM" id="SSF47874">
    <property type="entry name" value="Annexin"/>
    <property type="match status" value="1"/>
</dbReference>
<keyword evidence="3" id="KW-0378">Hydrolase</keyword>
<dbReference type="PROSITE" id="PS50994">
    <property type="entry name" value="INTEGRASE"/>
    <property type="match status" value="1"/>
</dbReference>
<accession>A0A6A3BK46</accession>
<dbReference type="SUPFAM" id="SSF53098">
    <property type="entry name" value="Ribonuclease H-like"/>
    <property type="match status" value="1"/>
</dbReference>
<dbReference type="GO" id="GO:0009409">
    <property type="term" value="P:response to cold"/>
    <property type="evidence" value="ECO:0007669"/>
    <property type="project" value="TreeGrafter"/>
</dbReference>
<dbReference type="Pfam" id="PF25597">
    <property type="entry name" value="SH3_retrovirus"/>
    <property type="match status" value="1"/>
</dbReference>
<dbReference type="GO" id="GO:0009651">
    <property type="term" value="P:response to salt stress"/>
    <property type="evidence" value="ECO:0007669"/>
    <property type="project" value="TreeGrafter"/>
</dbReference>
<gene>
    <name evidence="9" type="ORF">F3Y22_tig00110050pilonHSYRG00069</name>
</gene>
<dbReference type="InterPro" id="IPR001464">
    <property type="entry name" value="Annexin"/>
</dbReference>
<dbReference type="GO" id="GO:0005737">
    <property type="term" value="C:cytoplasm"/>
    <property type="evidence" value="ECO:0007669"/>
    <property type="project" value="TreeGrafter"/>
</dbReference>
<dbReference type="GO" id="GO:0005886">
    <property type="term" value="C:plasma membrane"/>
    <property type="evidence" value="ECO:0007669"/>
    <property type="project" value="TreeGrafter"/>
</dbReference>
<dbReference type="InterPro" id="IPR012337">
    <property type="entry name" value="RNaseH-like_sf"/>
</dbReference>
<evidence type="ECO:0000256" key="1">
    <source>
        <dbReference type="ARBA" id="ARBA00007831"/>
    </source>
</evidence>
<dbReference type="InterPro" id="IPR043502">
    <property type="entry name" value="DNA/RNA_pol_sf"/>
</dbReference>
<evidence type="ECO:0000313" key="9">
    <source>
        <dbReference type="EMBL" id="KAE8717356.1"/>
    </source>
</evidence>
<keyword evidence="3" id="KW-0064">Aspartyl protease</keyword>
<dbReference type="InterPro" id="IPR036397">
    <property type="entry name" value="RNaseH_sf"/>
</dbReference>
<keyword evidence="10" id="KW-1185">Reference proteome</keyword>
<dbReference type="GO" id="GO:0003676">
    <property type="term" value="F:nucleic acid binding"/>
    <property type="evidence" value="ECO:0007669"/>
    <property type="project" value="InterPro"/>
</dbReference>
<dbReference type="Proteomes" id="UP000436088">
    <property type="component" value="Unassembled WGS sequence"/>
</dbReference>
<dbReference type="SMART" id="SM00335">
    <property type="entry name" value="ANX"/>
    <property type="match status" value="4"/>
</dbReference>
<organism evidence="9 10">
    <name type="scientific">Hibiscus syriacus</name>
    <name type="common">Rose of Sharon</name>
    <dbReference type="NCBI Taxonomy" id="106335"/>
    <lineage>
        <taxon>Eukaryota</taxon>
        <taxon>Viridiplantae</taxon>
        <taxon>Streptophyta</taxon>
        <taxon>Embryophyta</taxon>
        <taxon>Tracheophyta</taxon>
        <taxon>Spermatophyta</taxon>
        <taxon>Magnoliopsida</taxon>
        <taxon>eudicotyledons</taxon>
        <taxon>Gunneridae</taxon>
        <taxon>Pentapetalae</taxon>
        <taxon>rosids</taxon>
        <taxon>malvids</taxon>
        <taxon>Malvales</taxon>
        <taxon>Malvaceae</taxon>
        <taxon>Malvoideae</taxon>
        <taxon>Hibiscus</taxon>
    </lineage>
</organism>
<dbReference type="FunFam" id="1.10.220.10:FF:000002">
    <property type="entry name" value="Annexin"/>
    <property type="match status" value="1"/>
</dbReference>
<keyword evidence="3" id="KW-0645">Protease</keyword>
<evidence type="ECO:0000313" key="10">
    <source>
        <dbReference type="Proteomes" id="UP000436088"/>
    </source>
</evidence>
<dbReference type="InterPro" id="IPR037104">
    <property type="entry name" value="Annexin_sf"/>
</dbReference>
<dbReference type="CDD" id="cd09272">
    <property type="entry name" value="RNase_HI_RT_Ty1"/>
    <property type="match status" value="1"/>
</dbReference>
<feature type="region of interest" description="Disordered" evidence="7">
    <location>
        <begin position="928"/>
        <end position="950"/>
    </location>
</feature>
<feature type="compositionally biased region" description="Basic and acidic residues" evidence="7">
    <location>
        <begin position="928"/>
        <end position="938"/>
    </location>
</feature>
<dbReference type="InterPro" id="IPR057670">
    <property type="entry name" value="SH3_retrovirus"/>
</dbReference>
<dbReference type="GO" id="GO:0009408">
    <property type="term" value="P:response to heat"/>
    <property type="evidence" value="ECO:0007669"/>
    <property type="project" value="TreeGrafter"/>
</dbReference>
<dbReference type="Gene3D" id="3.30.420.10">
    <property type="entry name" value="Ribonuclease H-like superfamily/Ribonuclease H"/>
    <property type="match status" value="1"/>
</dbReference>